<dbReference type="SMART" id="SM00360">
    <property type="entry name" value="RRM"/>
    <property type="match status" value="1"/>
</dbReference>
<dbReference type="SUPFAM" id="SSF54928">
    <property type="entry name" value="RNA-binding domain, RBD"/>
    <property type="match status" value="1"/>
</dbReference>
<feature type="region of interest" description="Disordered" evidence="2">
    <location>
        <begin position="299"/>
        <end position="329"/>
    </location>
</feature>
<dbReference type="GO" id="GO:0003723">
    <property type="term" value="F:RNA binding"/>
    <property type="evidence" value="ECO:0007669"/>
    <property type="project" value="UniProtKB-UniRule"/>
</dbReference>
<dbReference type="Pfam" id="PF00076">
    <property type="entry name" value="RRM_1"/>
    <property type="match status" value="1"/>
</dbReference>
<feature type="compositionally biased region" description="Basic and acidic residues" evidence="2">
    <location>
        <begin position="78"/>
        <end position="95"/>
    </location>
</feature>
<comment type="caution">
    <text evidence="4">The sequence shown here is derived from an EMBL/GenBank/DDBJ whole genome shotgun (WGS) entry which is preliminary data.</text>
</comment>
<feature type="region of interest" description="Disordered" evidence="2">
    <location>
        <begin position="62"/>
        <end position="95"/>
    </location>
</feature>
<dbReference type="InterPro" id="IPR000504">
    <property type="entry name" value="RRM_dom"/>
</dbReference>
<name>A0A8H7H6C6_9AGAM</name>
<dbReference type="CDD" id="cd00590">
    <property type="entry name" value="RRM_SF"/>
    <property type="match status" value="1"/>
</dbReference>
<evidence type="ECO:0000256" key="2">
    <source>
        <dbReference type="SAM" id="MobiDB-lite"/>
    </source>
</evidence>
<evidence type="ECO:0000259" key="3">
    <source>
        <dbReference type="PROSITE" id="PS50102"/>
    </source>
</evidence>
<dbReference type="InterPro" id="IPR012677">
    <property type="entry name" value="Nucleotide-bd_a/b_plait_sf"/>
</dbReference>
<protein>
    <submittedName>
        <fullName evidence="4">RNA recognition motif</fullName>
    </submittedName>
</protein>
<evidence type="ECO:0000313" key="5">
    <source>
        <dbReference type="Proteomes" id="UP000650582"/>
    </source>
</evidence>
<feature type="region of interest" description="Disordered" evidence="2">
    <location>
        <begin position="22"/>
        <end position="41"/>
    </location>
</feature>
<dbReference type="AlphaFoldDB" id="A0A8H7H6C6"/>
<dbReference type="Proteomes" id="UP000650582">
    <property type="component" value="Unassembled WGS sequence"/>
</dbReference>
<dbReference type="EMBL" id="JACYCC010000038">
    <property type="protein sequence ID" value="KAF8678842.1"/>
    <property type="molecule type" value="Genomic_DNA"/>
</dbReference>
<evidence type="ECO:0000313" key="4">
    <source>
        <dbReference type="EMBL" id="KAF8678842.1"/>
    </source>
</evidence>
<feature type="compositionally biased region" description="Basic residues" evidence="2">
    <location>
        <begin position="309"/>
        <end position="320"/>
    </location>
</feature>
<evidence type="ECO:0000256" key="1">
    <source>
        <dbReference type="PROSITE-ProRule" id="PRU00176"/>
    </source>
</evidence>
<proteinExistence type="predicted"/>
<accession>A0A8H7H6C6</accession>
<feature type="compositionally biased region" description="Polar residues" evidence="2">
    <location>
        <begin position="147"/>
        <end position="160"/>
    </location>
</feature>
<dbReference type="Gene3D" id="3.30.70.330">
    <property type="match status" value="1"/>
</dbReference>
<keyword evidence="1" id="KW-0694">RNA-binding</keyword>
<feature type="region of interest" description="Disordered" evidence="2">
    <location>
        <begin position="147"/>
        <end position="166"/>
    </location>
</feature>
<gene>
    <name evidence="4" type="ORF">RHS04_04980</name>
</gene>
<organism evidence="4 5">
    <name type="scientific">Rhizoctonia solani</name>
    <dbReference type="NCBI Taxonomy" id="456999"/>
    <lineage>
        <taxon>Eukaryota</taxon>
        <taxon>Fungi</taxon>
        <taxon>Dikarya</taxon>
        <taxon>Basidiomycota</taxon>
        <taxon>Agaricomycotina</taxon>
        <taxon>Agaricomycetes</taxon>
        <taxon>Cantharellales</taxon>
        <taxon>Ceratobasidiaceae</taxon>
        <taxon>Rhizoctonia</taxon>
    </lineage>
</organism>
<dbReference type="InterPro" id="IPR035979">
    <property type="entry name" value="RBD_domain_sf"/>
</dbReference>
<sequence length="329" mass="34680">MTLDYGRKRSKCYVCRAVPVSTKRPSPNLRRHQQAISHSTSTATLPEIMSLSLAERLGIPTNRAKAAEGRQVSGSRKSPYERPSPPRDTESQWKHDKFAEVNDIAGGVLGARLFTGTTRPGSSATGKTRVAVDNARLLRALGEANASNGNEARPTATKSGSGLEIRGASTGTTIEVRELVPGTTSADVKEIFQQHGEILSHKEVKPLPQGHTPDSVTVRLKFATQKSAEAVVAAYNGQKADGRVLSVKICDAPLVQGTATLLSLGGKIDKSVDILAQPETGSKMYSDALVNDPGAIVLTAPSGPAGRGRGGRRGRGRGRGARGSGMDVD</sequence>
<dbReference type="PROSITE" id="PS50102">
    <property type="entry name" value="RRM"/>
    <property type="match status" value="1"/>
</dbReference>
<reference evidence="4" key="1">
    <citation type="submission" date="2020-09" db="EMBL/GenBank/DDBJ databases">
        <title>Comparative genome analyses of four rice-infecting Rhizoctonia solani isolates reveal extensive enrichment of homogalacturonan modification genes.</title>
        <authorList>
            <person name="Lee D.-Y."/>
            <person name="Jeon J."/>
            <person name="Kim K.-T."/>
            <person name="Cheong K."/>
            <person name="Song H."/>
            <person name="Choi G."/>
            <person name="Ko J."/>
            <person name="Opiyo S.O."/>
            <person name="Zuo S."/>
            <person name="Madhav S."/>
            <person name="Lee Y.-H."/>
            <person name="Wang G.-L."/>
        </authorList>
    </citation>
    <scope>NUCLEOTIDE SEQUENCE</scope>
    <source>
        <strain evidence="4">AG1-IA YN-7</strain>
    </source>
</reference>
<feature type="domain" description="RRM" evidence="3">
    <location>
        <begin position="172"/>
        <end position="252"/>
    </location>
</feature>